<proteinExistence type="predicted"/>
<sequence>METEMNDLFNDRPEGSDEAEAETSFIKDDDDENFNDLLNSLDQNSDDVKTSSFYEENKNSRYGGIRKRINEPRLIGKYIDIEGEFARKVLGSEYQLNPTDGQNSREFISRLDIDEHRLTFDGTVVGFIDTSGTFKVSTNRKPVNKVTNFRNLYEKALKEHKEKIWSVVEEETGGDMLEESGEDIFEDTMEEFHQDVVNANDDLTDQAKGLEGEGKITEQERREFSGITAPKRPPGERIRHIDIVMEEWKSNLEKETDDDRRQITQRAVDVAEQAIDDARLEMGQAPRSDEGKHRYREIVMDNIRTKFERFRVWAIKKTWGRSAIAISIAGIITTVVVARKKTITGIVNGLGATGKVLAKFAKSALPILNKSSGSEITWENSSKGDWKLVSQEKKSTITVEKAFWKSTRICSYTGNSVTTWWRMASLAKPRGKNIQG</sequence>
<keyword evidence="2" id="KW-1185">Reference proteome</keyword>
<dbReference type="Proteomes" id="UP001152795">
    <property type="component" value="Unassembled WGS sequence"/>
</dbReference>
<accession>A0A6S7ILM3</accession>
<protein>
    <submittedName>
        <fullName evidence="1">Uncharacterized protein</fullName>
    </submittedName>
</protein>
<dbReference type="EMBL" id="CACRXK020009952">
    <property type="protein sequence ID" value="CAB4018313.1"/>
    <property type="molecule type" value="Genomic_DNA"/>
</dbReference>
<organism evidence="1 2">
    <name type="scientific">Paramuricea clavata</name>
    <name type="common">Red gorgonian</name>
    <name type="synonym">Violescent sea-whip</name>
    <dbReference type="NCBI Taxonomy" id="317549"/>
    <lineage>
        <taxon>Eukaryota</taxon>
        <taxon>Metazoa</taxon>
        <taxon>Cnidaria</taxon>
        <taxon>Anthozoa</taxon>
        <taxon>Octocorallia</taxon>
        <taxon>Malacalcyonacea</taxon>
        <taxon>Plexauridae</taxon>
        <taxon>Paramuricea</taxon>
    </lineage>
</organism>
<evidence type="ECO:0000313" key="2">
    <source>
        <dbReference type="Proteomes" id="UP001152795"/>
    </source>
</evidence>
<reference evidence="1" key="1">
    <citation type="submission" date="2020-04" db="EMBL/GenBank/DDBJ databases">
        <authorList>
            <person name="Alioto T."/>
            <person name="Alioto T."/>
            <person name="Gomez Garrido J."/>
        </authorList>
    </citation>
    <scope>NUCLEOTIDE SEQUENCE</scope>
    <source>
        <strain evidence="1">A484AB</strain>
    </source>
</reference>
<gene>
    <name evidence="1" type="ORF">PACLA_8A075257</name>
</gene>
<comment type="caution">
    <text evidence="1">The sequence shown here is derived from an EMBL/GenBank/DDBJ whole genome shotgun (WGS) entry which is preliminary data.</text>
</comment>
<name>A0A6S7ILM3_PARCT</name>
<evidence type="ECO:0000313" key="1">
    <source>
        <dbReference type="EMBL" id="CAB4018313.1"/>
    </source>
</evidence>
<dbReference type="AlphaFoldDB" id="A0A6S7ILM3"/>